<dbReference type="AlphaFoldDB" id="A0A9D2CDK2"/>
<reference evidence="2" key="2">
    <citation type="submission" date="2021-04" db="EMBL/GenBank/DDBJ databases">
        <authorList>
            <person name="Gilroy R."/>
        </authorList>
    </citation>
    <scope>NUCLEOTIDE SEQUENCE</scope>
    <source>
        <strain evidence="2">CHK33-7979</strain>
    </source>
</reference>
<name>A0A9D2CDK2_9FIRM</name>
<dbReference type="InterPro" id="IPR036086">
    <property type="entry name" value="ParB/Sulfiredoxin_sf"/>
</dbReference>
<dbReference type="EMBL" id="DXCX01000017">
    <property type="protein sequence ID" value="HIY72658.1"/>
    <property type="molecule type" value="Genomic_DNA"/>
</dbReference>
<feature type="region of interest" description="Disordered" evidence="1">
    <location>
        <begin position="124"/>
        <end position="152"/>
    </location>
</feature>
<organism evidence="2 3">
    <name type="scientific">Candidatus Intestinimonas merdavium</name>
    <dbReference type="NCBI Taxonomy" id="2838622"/>
    <lineage>
        <taxon>Bacteria</taxon>
        <taxon>Bacillati</taxon>
        <taxon>Bacillota</taxon>
        <taxon>Clostridia</taxon>
        <taxon>Eubacteriales</taxon>
        <taxon>Intestinimonas</taxon>
    </lineage>
</organism>
<proteinExistence type="predicted"/>
<evidence type="ECO:0000313" key="3">
    <source>
        <dbReference type="Proteomes" id="UP000886824"/>
    </source>
</evidence>
<evidence type="ECO:0008006" key="4">
    <source>
        <dbReference type="Google" id="ProtNLM"/>
    </source>
</evidence>
<comment type="caution">
    <text evidence="2">The sequence shown here is derived from an EMBL/GenBank/DDBJ whole genome shotgun (WGS) entry which is preliminary data.</text>
</comment>
<dbReference type="Proteomes" id="UP000886824">
    <property type="component" value="Unassembled WGS sequence"/>
</dbReference>
<evidence type="ECO:0000313" key="2">
    <source>
        <dbReference type="EMBL" id="HIY72658.1"/>
    </source>
</evidence>
<reference evidence="2" key="1">
    <citation type="journal article" date="2021" name="PeerJ">
        <title>Extensive microbial diversity within the chicken gut microbiome revealed by metagenomics and culture.</title>
        <authorList>
            <person name="Gilroy R."/>
            <person name="Ravi A."/>
            <person name="Getino M."/>
            <person name="Pursley I."/>
            <person name="Horton D.L."/>
            <person name="Alikhan N.F."/>
            <person name="Baker D."/>
            <person name="Gharbi K."/>
            <person name="Hall N."/>
            <person name="Watson M."/>
            <person name="Adriaenssens E.M."/>
            <person name="Foster-Nyarko E."/>
            <person name="Jarju S."/>
            <person name="Secka A."/>
            <person name="Antonio M."/>
            <person name="Oren A."/>
            <person name="Chaudhuri R.R."/>
            <person name="La Ragione R."/>
            <person name="Hildebrand F."/>
            <person name="Pallen M.J."/>
        </authorList>
    </citation>
    <scope>NUCLEOTIDE SEQUENCE</scope>
    <source>
        <strain evidence="2">CHK33-7979</strain>
    </source>
</reference>
<accession>A0A9D2CDK2</accession>
<sequence length="310" mass="34235">MKNTGIRYSSAERTPTVLPEMVQLLPPLTGEQLAALEADLLANGCYAPVIVNEDMVIIDGHNRQKLCQQHGIPYDMAVFSFADLLEAKRWALDTQKARRNLDKWELGKIALKLKPDIEARARANMSAGGGDQKSEGAKSGLATLPNPIPPIDTRKELAESVGLGERTMGKVMQIEEYAPPAVKEALDSRDLSIHQGHNITRQVRELPEERREEAAALAVELEKAKKEIRQGDEDSARRHKVAGLFCKAFEKAVLLTPTEENVRLWAECTRMTQEEMEDNIKEARELAEVFAAIASILETMLEGGVADGGT</sequence>
<gene>
    <name evidence="2" type="ORF">H9826_01615</name>
</gene>
<protein>
    <recommendedName>
        <fullName evidence="4">ParB/Sulfiredoxin domain-containing protein</fullName>
    </recommendedName>
</protein>
<evidence type="ECO:0000256" key="1">
    <source>
        <dbReference type="SAM" id="MobiDB-lite"/>
    </source>
</evidence>
<dbReference type="SUPFAM" id="SSF110849">
    <property type="entry name" value="ParB/Sulfiredoxin"/>
    <property type="match status" value="1"/>
</dbReference>